<protein>
    <submittedName>
        <fullName evidence="1">Uncharacterized protein</fullName>
    </submittedName>
</protein>
<proteinExistence type="predicted"/>
<organism evidence="1 2">
    <name type="scientific">Gracilimonas halophila</name>
    <dbReference type="NCBI Taxonomy" id="1834464"/>
    <lineage>
        <taxon>Bacteria</taxon>
        <taxon>Pseudomonadati</taxon>
        <taxon>Balneolota</taxon>
        <taxon>Balneolia</taxon>
        <taxon>Balneolales</taxon>
        <taxon>Balneolaceae</taxon>
        <taxon>Gracilimonas</taxon>
    </lineage>
</organism>
<gene>
    <name evidence="1" type="ORF">ACFSVN_01755</name>
</gene>
<keyword evidence="2" id="KW-1185">Reference proteome</keyword>
<dbReference type="RefSeq" id="WP_390297690.1">
    <property type="nucleotide sequence ID" value="NZ_JBHULI010000002.1"/>
</dbReference>
<evidence type="ECO:0000313" key="2">
    <source>
        <dbReference type="Proteomes" id="UP001597460"/>
    </source>
</evidence>
<evidence type="ECO:0000313" key="1">
    <source>
        <dbReference type="EMBL" id="MFD2531165.1"/>
    </source>
</evidence>
<sequence>MKPDKFLLELEQILEQAGYTLRKERGSFRGDECIIEGQKLVVVNKNKPIESQLGTMGRVLGEIDLTGVYIKPAVRKKLEDLWDQLQVIPEDTAEDFELE</sequence>
<comment type="caution">
    <text evidence="1">The sequence shown here is derived from an EMBL/GenBank/DDBJ whole genome shotgun (WGS) entry which is preliminary data.</text>
</comment>
<dbReference type="EMBL" id="JBHULI010000002">
    <property type="protein sequence ID" value="MFD2531165.1"/>
    <property type="molecule type" value="Genomic_DNA"/>
</dbReference>
<accession>A0ABW5JFH7</accession>
<name>A0ABW5JFH7_9BACT</name>
<reference evidence="2" key="1">
    <citation type="journal article" date="2019" name="Int. J. Syst. Evol. Microbiol.">
        <title>The Global Catalogue of Microorganisms (GCM) 10K type strain sequencing project: providing services to taxonomists for standard genome sequencing and annotation.</title>
        <authorList>
            <consortium name="The Broad Institute Genomics Platform"/>
            <consortium name="The Broad Institute Genome Sequencing Center for Infectious Disease"/>
            <person name="Wu L."/>
            <person name="Ma J."/>
        </authorList>
    </citation>
    <scope>NUCLEOTIDE SEQUENCE [LARGE SCALE GENOMIC DNA]</scope>
    <source>
        <strain evidence="2">KCTC 52042</strain>
    </source>
</reference>
<dbReference type="Proteomes" id="UP001597460">
    <property type="component" value="Unassembled WGS sequence"/>
</dbReference>